<dbReference type="AlphaFoldDB" id="A0AAN6EPG7"/>
<feature type="region of interest" description="Disordered" evidence="1">
    <location>
        <begin position="1"/>
        <end position="76"/>
    </location>
</feature>
<dbReference type="EMBL" id="JAJGCB010000015">
    <property type="protein sequence ID" value="KAJ8989061.1"/>
    <property type="molecule type" value="Genomic_DNA"/>
</dbReference>
<proteinExistence type="predicted"/>
<protein>
    <submittedName>
        <fullName evidence="2">Uncharacterized protein</fullName>
    </submittedName>
</protein>
<feature type="compositionally biased region" description="Low complexity" evidence="1">
    <location>
        <begin position="11"/>
        <end position="22"/>
    </location>
</feature>
<sequence>MEKGSGVFARSTMMASHTTSTSKRPKRPRRESSDGFSIEELSTDDMGYDGDVEVLHPDEYEEPESDSGDNRSLWRVWPDTDDELAGRLRRLSWEPHGSTTTAPCRTRHKRTSQEMEDVDHGSPSPLGKRTVIEVSEVVDAKSGQPPLKRRKKRIPSKQSIAHRLMKKQAMAAWSDSSDKTDDHEAVLLSSDPCTPEPAPTPAHDEDGVDAMDMG</sequence>
<evidence type="ECO:0000313" key="2">
    <source>
        <dbReference type="EMBL" id="KAJ8989061.1"/>
    </source>
</evidence>
<feature type="region of interest" description="Disordered" evidence="1">
    <location>
        <begin position="88"/>
        <end position="214"/>
    </location>
</feature>
<reference evidence="2" key="1">
    <citation type="submission" date="2023-01" db="EMBL/GenBank/DDBJ databases">
        <title>Exophiala dermititidis isolated from Cystic Fibrosis Patient.</title>
        <authorList>
            <person name="Kurbessoian T."/>
            <person name="Crocker A."/>
            <person name="Murante D."/>
            <person name="Hogan D.A."/>
            <person name="Stajich J.E."/>
        </authorList>
    </citation>
    <scope>NUCLEOTIDE SEQUENCE</scope>
    <source>
        <strain evidence="2">Ex8</strain>
    </source>
</reference>
<evidence type="ECO:0000256" key="1">
    <source>
        <dbReference type="SAM" id="MobiDB-lite"/>
    </source>
</evidence>
<comment type="caution">
    <text evidence="2">The sequence shown here is derived from an EMBL/GenBank/DDBJ whole genome shotgun (WGS) entry which is preliminary data.</text>
</comment>
<feature type="compositionally biased region" description="Acidic residues" evidence="1">
    <location>
        <begin position="41"/>
        <end position="52"/>
    </location>
</feature>
<feature type="compositionally biased region" description="Basic and acidic residues" evidence="1">
    <location>
        <begin position="176"/>
        <end position="185"/>
    </location>
</feature>
<name>A0AAN6EPG7_EXODE</name>
<organism evidence="2 3">
    <name type="scientific">Exophiala dermatitidis</name>
    <name type="common">Black yeast-like fungus</name>
    <name type="synonym">Wangiella dermatitidis</name>
    <dbReference type="NCBI Taxonomy" id="5970"/>
    <lineage>
        <taxon>Eukaryota</taxon>
        <taxon>Fungi</taxon>
        <taxon>Dikarya</taxon>
        <taxon>Ascomycota</taxon>
        <taxon>Pezizomycotina</taxon>
        <taxon>Eurotiomycetes</taxon>
        <taxon>Chaetothyriomycetidae</taxon>
        <taxon>Chaetothyriales</taxon>
        <taxon>Herpotrichiellaceae</taxon>
        <taxon>Exophiala</taxon>
    </lineage>
</organism>
<accession>A0AAN6EPG7</accession>
<dbReference type="Proteomes" id="UP001161757">
    <property type="component" value="Unassembled WGS sequence"/>
</dbReference>
<gene>
    <name evidence="2" type="ORF">HRR80_006789</name>
</gene>
<evidence type="ECO:0000313" key="3">
    <source>
        <dbReference type="Proteomes" id="UP001161757"/>
    </source>
</evidence>